<comment type="caution">
    <text evidence="2">The sequence shown here is derived from an EMBL/GenBank/DDBJ whole genome shotgun (WGS) entry which is preliminary data.</text>
</comment>
<keyword evidence="1" id="KW-0732">Signal</keyword>
<proteinExistence type="predicted"/>
<evidence type="ECO:0000313" key="2">
    <source>
        <dbReference type="EMBL" id="NIH78571.1"/>
    </source>
</evidence>
<reference evidence="2 3" key="1">
    <citation type="submission" date="2020-03" db="EMBL/GenBank/DDBJ databases">
        <title>Sequencing the genomes of 1000 actinobacteria strains.</title>
        <authorList>
            <person name="Klenk H.-P."/>
        </authorList>
    </citation>
    <scope>NUCLEOTIDE SEQUENCE [LARGE SCALE GENOMIC DNA]</scope>
    <source>
        <strain evidence="2 3">DSM 45668</strain>
    </source>
</reference>
<accession>A0ABX0SNM2</accession>
<dbReference type="Proteomes" id="UP000754495">
    <property type="component" value="Unassembled WGS sequence"/>
</dbReference>
<keyword evidence="3" id="KW-1185">Reference proteome</keyword>
<feature type="signal peptide" evidence="1">
    <location>
        <begin position="1"/>
        <end position="29"/>
    </location>
</feature>
<dbReference type="RefSeq" id="WP_167111242.1">
    <property type="nucleotide sequence ID" value="NZ_JAANOU010000001.1"/>
</dbReference>
<name>A0ABX0SNM2_9PSEU</name>
<evidence type="ECO:0008006" key="4">
    <source>
        <dbReference type="Google" id="ProtNLM"/>
    </source>
</evidence>
<organism evidence="2 3">
    <name type="scientific">Amycolatopsis viridis</name>
    <dbReference type="NCBI Taxonomy" id="185678"/>
    <lineage>
        <taxon>Bacteria</taxon>
        <taxon>Bacillati</taxon>
        <taxon>Actinomycetota</taxon>
        <taxon>Actinomycetes</taxon>
        <taxon>Pseudonocardiales</taxon>
        <taxon>Pseudonocardiaceae</taxon>
        <taxon>Amycolatopsis</taxon>
    </lineage>
</organism>
<feature type="chain" id="PRO_5047307974" description="Secreted protein" evidence="1">
    <location>
        <begin position="30"/>
        <end position="131"/>
    </location>
</feature>
<dbReference type="EMBL" id="JAANOU010000001">
    <property type="protein sequence ID" value="NIH78571.1"/>
    <property type="molecule type" value="Genomic_DNA"/>
</dbReference>
<sequence length="131" mass="13871">MKFRKMMLTAATLTVTAASALTITGTATATTSPAGGWDHVWAGGDATVYAEETGDVIKVCDTKADGQPVYVKVSSGGQWKYTVWAKGGLGSCAERSEKDKGVYDLIEGREIEVEFGTGNGPHHVGRFLNAR</sequence>
<protein>
    <recommendedName>
        <fullName evidence="4">Secreted protein</fullName>
    </recommendedName>
</protein>
<evidence type="ECO:0000256" key="1">
    <source>
        <dbReference type="SAM" id="SignalP"/>
    </source>
</evidence>
<evidence type="ECO:0000313" key="3">
    <source>
        <dbReference type="Proteomes" id="UP000754495"/>
    </source>
</evidence>
<gene>
    <name evidence="2" type="ORF">FHX46_001101</name>
</gene>